<feature type="domain" description="O-antigen ligase-related" evidence="6">
    <location>
        <begin position="221"/>
        <end position="362"/>
    </location>
</feature>
<keyword evidence="4 5" id="KW-0472">Membrane</keyword>
<comment type="caution">
    <text evidence="9">The sequence shown here is derived from an EMBL/GenBank/DDBJ whole genome shotgun (WGS) entry which is preliminary data.</text>
</comment>
<evidence type="ECO:0000256" key="2">
    <source>
        <dbReference type="ARBA" id="ARBA00022692"/>
    </source>
</evidence>
<evidence type="ECO:0000259" key="7">
    <source>
        <dbReference type="Pfam" id="PF11846"/>
    </source>
</evidence>
<name>A0ABW0Q563_9BURK</name>
<feature type="transmembrane region" description="Helical" evidence="5">
    <location>
        <begin position="103"/>
        <end position="126"/>
    </location>
</feature>
<evidence type="ECO:0000259" key="8">
    <source>
        <dbReference type="Pfam" id="PF15864"/>
    </source>
</evidence>
<feature type="transmembrane region" description="Helical" evidence="5">
    <location>
        <begin position="354"/>
        <end position="375"/>
    </location>
</feature>
<feature type="transmembrane region" description="Helical" evidence="5">
    <location>
        <begin position="387"/>
        <end position="413"/>
    </location>
</feature>
<dbReference type="InterPro" id="IPR031726">
    <property type="entry name" value="PglL_A"/>
</dbReference>
<feature type="transmembrane region" description="Helical" evidence="5">
    <location>
        <begin position="138"/>
        <end position="158"/>
    </location>
</feature>
<organism evidence="9 10">
    <name type="scientific">Polaromonas jejuensis</name>
    <dbReference type="NCBI Taxonomy" id="457502"/>
    <lineage>
        <taxon>Bacteria</taxon>
        <taxon>Pseudomonadati</taxon>
        <taxon>Pseudomonadota</taxon>
        <taxon>Betaproteobacteria</taxon>
        <taxon>Burkholderiales</taxon>
        <taxon>Comamonadaceae</taxon>
        <taxon>Polaromonas</taxon>
    </lineage>
</organism>
<evidence type="ECO:0000256" key="4">
    <source>
        <dbReference type="ARBA" id="ARBA00023136"/>
    </source>
</evidence>
<evidence type="ECO:0000313" key="10">
    <source>
        <dbReference type="Proteomes" id="UP001596084"/>
    </source>
</evidence>
<comment type="subcellular location">
    <subcellularLocation>
        <location evidence="1">Membrane</location>
        <topology evidence="1">Multi-pass membrane protein</topology>
    </subcellularLocation>
</comment>
<dbReference type="InterPro" id="IPR007016">
    <property type="entry name" value="O-antigen_ligase-rel_domated"/>
</dbReference>
<feature type="transmembrane region" description="Helical" evidence="5">
    <location>
        <begin position="56"/>
        <end position="73"/>
    </location>
</feature>
<dbReference type="Proteomes" id="UP001596084">
    <property type="component" value="Unassembled WGS sequence"/>
</dbReference>
<keyword evidence="3 5" id="KW-1133">Transmembrane helix</keyword>
<keyword evidence="2 5" id="KW-0812">Transmembrane</keyword>
<feature type="domain" description="Virulence factor membrane-bound polymerase C-terminal" evidence="7">
    <location>
        <begin position="389"/>
        <end position="550"/>
    </location>
</feature>
<dbReference type="EMBL" id="JBHSMX010000004">
    <property type="protein sequence ID" value="MFC5519813.1"/>
    <property type="molecule type" value="Genomic_DNA"/>
</dbReference>
<gene>
    <name evidence="9" type="ORF">ACFPP7_02615</name>
</gene>
<dbReference type="Pfam" id="PF11846">
    <property type="entry name" value="Wzy_C_2"/>
    <property type="match status" value="1"/>
</dbReference>
<dbReference type="InterPro" id="IPR051533">
    <property type="entry name" value="WaaL-like"/>
</dbReference>
<dbReference type="Pfam" id="PF04932">
    <property type="entry name" value="Wzy_C"/>
    <property type="match status" value="1"/>
</dbReference>
<feature type="transmembrane region" description="Helical" evidence="5">
    <location>
        <begin position="21"/>
        <end position="44"/>
    </location>
</feature>
<feature type="transmembrane region" description="Helical" evidence="5">
    <location>
        <begin position="236"/>
        <end position="251"/>
    </location>
</feature>
<feature type="transmembrane region" description="Helical" evidence="5">
    <location>
        <begin position="433"/>
        <end position="454"/>
    </location>
</feature>
<dbReference type="PANTHER" id="PTHR37422:SF21">
    <property type="entry name" value="EXOQ-LIKE PROTEIN"/>
    <property type="match status" value="1"/>
</dbReference>
<dbReference type="Pfam" id="PF15864">
    <property type="entry name" value="PglL_A"/>
    <property type="match status" value="1"/>
</dbReference>
<dbReference type="InterPro" id="IPR021797">
    <property type="entry name" value="Wzy_C_2"/>
</dbReference>
<evidence type="ECO:0000256" key="5">
    <source>
        <dbReference type="SAM" id="Phobius"/>
    </source>
</evidence>
<keyword evidence="10" id="KW-1185">Reference proteome</keyword>
<feature type="transmembrane region" description="Helical" evidence="5">
    <location>
        <begin position="191"/>
        <end position="208"/>
    </location>
</feature>
<protein>
    <submittedName>
        <fullName evidence="9">Wzy polymerase domain-containing protein</fullName>
    </submittedName>
</protein>
<feature type="transmembrane region" description="Helical" evidence="5">
    <location>
        <begin position="80"/>
        <end position="97"/>
    </location>
</feature>
<sequence>MMNSLLTSDIRWFSQRRMIRVGDPPLTSFWLGGWACALSCAWLLPNHYPPWAGFHADAWTAAVLALASVAVILRSKSPTQWHGSAVLVAVLVCVPWLQYSAGLISFAGQAWISTAYLLGLLLALLTGQRWERACPDQLAGGLFWAIGAASILSVNLQLQTWLGLMDTGIFDLWSMGLAGERPYANFGQPNQLATLLLWGLLACAWGFVNQKIRASVAWMLACFLLLGIALTQSRTAWLGLTFLVGATWAWRRLWRSKWVPWSVTALFVFFWVCPPLLRGLADSLLLVSEHSYFRGQLQGELRPLAWRLFLNATLNRPWFGYGWTEVGHAQLAVASAFPPLHGTFGQSHNLFLDLVLWLGWPIGLFVSLALAWWFSSYIRAVSNAKDAMLVMFLGVIGIHAMLELPLHYAYFLLPTGMVMGVLNSRVGGKPVGITPRWTLSCLWLAAALLFSGLVRDYFRVESSFQTLRFELARIGTLPPGKPPDVVLLTQLRERIGLMRYEVKRGMSAEELAWVLQVVNAYPGGGVLYKAATALALNDRREEARQWLSRICKISSVEECDLIRRVWAQDSHGNPAIAAVPWPN</sequence>
<dbReference type="PANTHER" id="PTHR37422">
    <property type="entry name" value="TEICHURONIC ACID BIOSYNTHESIS PROTEIN TUAE"/>
    <property type="match status" value="1"/>
</dbReference>
<proteinExistence type="predicted"/>
<feature type="transmembrane region" description="Helical" evidence="5">
    <location>
        <begin position="258"/>
        <end position="277"/>
    </location>
</feature>
<evidence type="ECO:0000313" key="9">
    <source>
        <dbReference type="EMBL" id="MFC5519813.1"/>
    </source>
</evidence>
<reference evidence="10" key="1">
    <citation type="journal article" date="2019" name="Int. J. Syst. Evol. Microbiol.">
        <title>The Global Catalogue of Microorganisms (GCM) 10K type strain sequencing project: providing services to taxonomists for standard genome sequencing and annotation.</title>
        <authorList>
            <consortium name="The Broad Institute Genomics Platform"/>
            <consortium name="The Broad Institute Genome Sequencing Center for Infectious Disease"/>
            <person name="Wu L."/>
            <person name="Ma J."/>
        </authorList>
    </citation>
    <scope>NUCLEOTIDE SEQUENCE [LARGE SCALE GENOMIC DNA]</scope>
    <source>
        <strain evidence="10">CGMCC 4.7277</strain>
    </source>
</reference>
<feature type="transmembrane region" description="Helical" evidence="5">
    <location>
        <begin position="215"/>
        <end position="230"/>
    </location>
</feature>
<evidence type="ECO:0000259" key="6">
    <source>
        <dbReference type="Pfam" id="PF04932"/>
    </source>
</evidence>
<feature type="domain" description="Protein glycosylation ligase" evidence="8">
    <location>
        <begin position="182"/>
        <end position="205"/>
    </location>
</feature>
<evidence type="ECO:0000256" key="1">
    <source>
        <dbReference type="ARBA" id="ARBA00004141"/>
    </source>
</evidence>
<evidence type="ECO:0000256" key="3">
    <source>
        <dbReference type="ARBA" id="ARBA00022989"/>
    </source>
</evidence>
<dbReference type="RefSeq" id="WP_084389611.1">
    <property type="nucleotide sequence ID" value="NZ_JBHSMX010000004.1"/>
</dbReference>
<accession>A0ABW0Q563</accession>